<dbReference type="EMBL" id="BARV01011214">
    <property type="protein sequence ID" value="GAI05120.1"/>
    <property type="molecule type" value="Genomic_DNA"/>
</dbReference>
<sequence length="36" mass="4148">DCGFNKVTAATCEKIIKKVREIEDEFWATDIKMDAQ</sequence>
<comment type="caution">
    <text evidence="1">The sequence shown here is derived from an EMBL/GenBank/DDBJ whole genome shotgun (WGS) entry which is preliminary data.</text>
</comment>
<feature type="non-terminal residue" evidence="1">
    <location>
        <position position="1"/>
    </location>
</feature>
<evidence type="ECO:0000313" key="1">
    <source>
        <dbReference type="EMBL" id="GAI05120.1"/>
    </source>
</evidence>
<name>X1LRU3_9ZZZZ</name>
<accession>X1LRU3</accession>
<reference evidence="1" key="1">
    <citation type="journal article" date="2014" name="Front. Microbiol.">
        <title>High frequency of phylogenetically diverse reductive dehalogenase-homologous genes in deep subseafloor sedimentary metagenomes.</title>
        <authorList>
            <person name="Kawai M."/>
            <person name="Futagami T."/>
            <person name="Toyoda A."/>
            <person name="Takaki Y."/>
            <person name="Nishi S."/>
            <person name="Hori S."/>
            <person name="Arai W."/>
            <person name="Tsubouchi T."/>
            <person name="Morono Y."/>
            <person name="Uchiyama I."/>
            <person name="Ito T."/>
            <person name="Fujiyama A."/>
            <person name="Inagaki F."/>
            <person name="Takami H."/>
        </authorList>
    </citation>
    <scope>NUCLEOTIDE SEQUENCE</scope>
    <source>
        <strain evidence="1">Expedition CK06-06</strain>
    </source>
</reference>
<proteinExistence type="predicted"/>
<protein>
    <submittedName>
        <fullName evidence="1">Uncharacterized protein</fullName>
    </submittedName>
</protein>
<organism evidence="1">
    <name type="scientific">marine sediment metagenome</name>
    <dbReference type="NCBI Taxonomy" id="412755"/>
    <lineage>
        <taxon>unclassified sequences</taxon>
        <taxon>metagenomes</taxon>
        <taxon>ecological metagenomes</taxon>
    </lineage>
</organism>
<dbReference type="AlphaFoldDB" id="X1LRU3"/>
<gene>
    <name evidence="1" type="ORF">S06H3_21367</name>
</gene>